<dbReference type="Pfam" id="PF01925">
    <property type="entry name" value="TauE"/>
    <property type="match status" value="1"/>
</dbReference>
<proteinExistence type="inferred from homology"/>
<evidence type="ECO:0000256" key="7">
    <source>
        <dbReference type="ARBA" id="ARBA00023136"/>
    </source>
</evidence>
<name>A0A5C1I760_9SPHI</name>
<dbReference type="RefSeq" id="WP_112571285.1">
    <property type="nucleotide sequence ID" value="NZ_CP043450.1"/>
</dbReference>
<evidence type="ECO:0000313" key="10">
    <source>
        <dbReference type="Proteomes" id="UP000251402"/>
    </source>
</evidence>
<evidence type="ECO:0000256" key="5">
    <source>
        <dbReference type="ARBA" id="ARBA00022692"/>
    </source>
</evidence>
<dbReference type="GO" id="GO:0005886">
    <property type="term" value="C:plasma membrane"/>
    <property type="evidence" value="ECO:0007669"/>
    <property type="project" value="UniProtKB-SubCell"/>
</dbReference>
<feature type="transmembrane region" description="Helical" evidence="8">
    <location>
        <begin position="227"/>
        <end position="244"/>
    </location>
</feature>
<comment type="similarity">
    <text evidence="2 8">Belongs to the 4-toluene sulfonate uptake permease (TSUP) (TC 2.A.102) family.</text>
</comment>
<evidence type="ECO:0000256" key="1">
    <source>
        <dbReference type="ARBA" id="ARBA00004651"/>
    </source>
</evidence>
<organism evidence="9 10">
    <name type="scientific">Mucilaginibacter rubeus</name>
    <dbReference type="NCBI Taxonomy" id="2027860"/>
    <lineage>
        <taxon>Bacteria</taxon>
        <taxon>Pseudomonadati</taxon>
        <taxon>Bacteroidota</taxon>
        <taxon>Sphingobacteriia</taxon>
        <taxon>Sphingobacteriales</taxon>
        <taxon>Sphingobacteriaceae</taxon>
        <taxon>Mucilaginibacter</taxon>
    </lineage>
</organism>
<dbReference type="PANTHER" id="PTHR30269">
    <property type="entry name" value="TRANSMEMBRANE PROTEIN YFCA"/>
    <property type="match status" value="1"/>
</dbReference>
<evidence type="ECO:0000256" key="4">
    <source>
        <dbReference type="ARBA" id="ARBA00022475"/>
    </source>
</evidence>
<sequence>MSLTISLLFIIALLAFILSAVCGGGASMILIPVLGLVVPNAQIPVALSLGTASSSLSRVAVMWKSIRWDLVKWFIPPAIPTVWLGAWLLTYVNPVFLQLLLGLFLLWNLSSLFKKQPVLKVREHQSNVAVLLIGLATGFVSGLTGAVGLIFNRFYLTYGLSKQEIVATRAANEVILHLIKLGLYASFGLLTNNSVIYGVIIAIAAVISSFAVKYVLPLISDRLFQKIGYAAMVISGCFMTYGAVRDIASGNLRISIVTISGGLETSVQWKESDFKLELEYDEGFEVEHAITLNELPPVFRPKVTALIEGADKYLIEEVNGFRKHYYEVYTWRQGKLSKYDVK</sequence>
<accession>A0A5C1I760</accession>
<dbReference type="Proteomes" id="UP000251402">
    <property type="component" value="Chromosome"/>
</dbReference>
<feature type="transmembrane region" description="Helical" evidence="8">
    <location>
        <begin position="195"/>
        <end position="215"/>
    </location>
</feature>
<evidence type="ECO:0000256" key="6">
    <source>
        <dbReference type="ARBA" id="ARBA00022989"/>
    </source>
</evidence>
<feature type="transmembrane region" description="Helical" evidence="8">
    <location>
        <begin position="95"/>
        <end position="114"/>
    </location>
</feature>
<keyword evidence="4 8" id="KW-1003">Cell membrane</keyword>
<evidence type="ECO:0000256" key="3">
    <source>
        <dbReference type="ARBA" id="ARBA00022448"/>
    </source>
</evidence>
<dbReference type="OrthoDB" id="8421744at2"/>
<keyword evidence="5 8" id="KW-0812">Transmembrane</keyword>
<keyword evidence="10" id="KW-1185">Reference proteome</keyword>
<evidence type="ECO:0000313" key="9">
    <source>
        <dbReference type="EMBL" id="QEM13616.1"/>
    </source>
</evidence>
<comment type="subcellular location">
    <subcellularLocation>
        <location evidence="1 8">Cell membrane</location>
        <topology evidence="1 8">Multi-pass membrane protein</topology>
    </subcellularLocation>
</comment>
<dbReference type="AlphaFoldDB" id="A0A5C1I760"/>
<dbReference type="PANTHER" id="PTHR30269:SF37">
    <property type="entry name" value="MEMBRANE TRANSPORTER PROTEIN"/>
    <property type="match status" value="1"/>
</dbReference>
<dbReference type="KEGG" id="mrub:DEO27_027600"/>
<reference evidence="9" key="1">
    <citation type="submission" date="2019-08" db="EMBL/GenBank/DDBJ databases">
        <title>Comparative genome analysis confer to the adaptation heavy metal polluted environment.</title>
        <authorList>
            <person name="Li Y."/>
        </authorList>
    </citation>
    <scope>NUCLEOTIDE SEQUENCE [LARGE SCALE GENOMIC DNA]</scope>
    <source>
        <strain evidence="9">P1</strain>
    </source>
</reference>
<keyword evidence="7 8" id="KW-0472">Membrane</keyword>
<evidence type="ECO:0000256" key="8">
    <source>
        <dbReference type="RuleBase" id="RU363041"/>
    </source>
</evidence>
<dbReference type="InterPro" id="IPR052017">
    <property type="entry name" value="TSUP"/>
</dbReference>
<evidence type="ECO:0000256" key="2">
    <source>
        <dbReference type="ARBA" id="ARBA00009142"/>
    </source>
</evidence>
<keyword evidence="6 8" id="KW-1133">Transmembrane helix</keyword>
<dbReference type="InterPro" id="IPR002781">
    <property type="entry name" value="TM_pro_TauE-like"/>
</dbReference>
<feature type="transmembrane region" description="Helical" evidence="8">
    <location>
        <begin position="126"/>
        <end position="151"/>
    </location>
</feature>
<protein>
    <recommendedName>
        <fullName evidence="8">Probable membrane transporter protein</fullName>
    </recommendedName>
</protein>
<keyword evidence="3" id="KW-0813">Transport</keyword>
<dbReference type="EMBL" id="CP043450">
    <property type="protein sequence ID" value="QEM13616.1"/>
    <property type="molecule type" value="Genomic_DNA"/>
</dbReference>
<gene>
    <name evidence="9" type="ORF">DEO27_027600</name>
</gene>